<keyword evidence="7 9" id="KW-0648">Protein biosynthesis</keyword>
<comment type="subunit">
    <text evidence="9">Monomer.</text>
</comment>
<comment type="similarity">
    <text evidence="1">Belongs to the class-II aminoacyl-tRNA synthetase family. Alax-L subfamily.</text>
</comment>
<dbReference type="FunFam" id="3.10.310.40:FF:000001">
    <property type="entry name" value="Alanine--tRNA ligase"/>
    <property type="match status" value="1"/>
</dbReference>
<keyword evidence="9" id="KW-0963">Cytoplasm</keyword>
<evidence type="ECO:0000313" key="11">
    <source>
        <dbReference type="EMBL" id="KNC82477.1"/>
    </source>
</evidence>
<evidence type="ECO:0000259" key="10">
    <source>
        <dbReference type="PROSITE" id="PS50860"/>
    </source>
</evidence>
<dbReference type="NCBIfam" id="TIGR00344">
    <property type="entry name" value="alaS"/>
    <property type="match status" value="1"/>
</dbReference>
<dbReference type="EMBL" id="KQ241924">
    <property type="protein sequence ID" value="KNC82477.1"/>
    <property type="molecule type" value="Genomic_DNA"/>
</dbReference>
<dbReference type="Gene3D" id="3.30.930.10">
    <property type="entry name" value="Bira Bifunctional Protein, Domain 2"/>
    <property type="match status" value="1"/>
</dbReference>
<dbReference type="FunFam" id="3.30.980.10:FF:000004">
    <property type="entry name" value="Alanine--tRNA ligase, cytoplasmic"/>
    <property type="match status" value="1"/>
</dbReference>
<evidence type="ECO:0000256" key="9">
    <source>
        <dbReference type="HAMAP-Rule" id="MF_03133"/>
    </source>
</evidence>
<evidence type="ECO:0000256" key="8">
    <source>
        <dbReference type="ARBA" id="ARBA00023146"/>
    </source>
</evidence>
<keyword evidence="6 9" id="KW-0694">RNA-binding</keyword>
<keyword evidence="9" id="KW-0496">Mitochondrion</keyword>
<dbReference type="AlphaFoldDB" id="A0A0L0G033"/>
<dbReference type="PRINTS" id="PR00980">
    <property type="entry name" value="TRNASYNTHALA"/>
</dbReference>
<comment type="subcellular location">
    <subcellularLocation>
        <location evidence="9">Mitochondrion</location>
    </subcellularLocation>
    <subcellularLocation>
        <location evidence="9">Cytoplasm</location>
    </subcellularLocation>
</comment>
<evidence type="ECO:0000256" key="3">
    <source>
        <dbReference type="ARBA" id="ARBA00022598"/>
    </source>
</evidence>
<keyword evidence="4 9" id="KW-0547">Nucleotide-binding</keyword>
<keyword evidence="12" id="KW-1185">Reference proteome</keyword>
<comment type="cofactor">
    <cofactor evidence="9">
        <name>Zn(2+)</name>
        <dbReference type="ChEBI" id="CHEBI:29105"/>
    </cofactor>
    <text evidence="9">Binds 1 zinc ion per subunit.</text>
</comment>
<name>A0A0L0G033_9EUKA</name>
<dbReference type="PANTHER" id="PTHR11777:SF9">
    <property type="entry name" value="ALANINE--TRNA LIGASE, CYTOPLASMIC"/>
    <property type="match status" value="1"/>
</dbReference>
<reference evidence="11 12" key="1">
    <citation type="submission" date="2011-02" db="EMBL/GenBank/DDBJ databases">
        <title>The Genome Sequence of Sphaeroforma arctica JP610.</title>
        <authorList>
            <consortium name="The Broad Institute Genome Sequencing Platform"/>
            <person name="Russ C."/>
            <person name="Cuomo C."/>
            <person name="Young S.K."/>
            <person name="Zeng Q."/>
            <person name="Gargeya S."/>
            <person name="Alvarado L."/>
            <person name="Berlin A."/>
            <person name="Chapman S.B."/>
            <person name="Chen Z."/>
            <person name="Freedman E."/>
            <person name="Gellesch M."/>
            <person name="Goldberg J."/>
            <person name="Griggs A."/>
            <person name="Gujja S."/>
            <person name="Heilman E."/>
            <person name="Heiman D."/>
            <person name="Howarth C."/>
            <person name="Mehta T."/>
            <person name="Neiman D."/>
            <person name="Pearson M."/>
            <person name="Roberts A."/>
            <person name="Saif S."/>
            <person name="Shea T."/>
            <person name="Shenoy N."/>
            <person name="Sisk P."/>
            <person name="Stolte C."/>
            <person name="Sykes S."/>
            <person name="White J."/>
            <person name="Yandava C."/>
            <person name="Burger G."/>
            <person name="Gray M.W."/>
            <person name="Holland P.W.H."/>
            <person name="King N."/>
            <person name="Lang F.B.F."/>
            <person name="Roger A.J."/>
            <person name="Ruiz-Trillo I."/>
            <person name="Haas B."/>
            <person name="Nusbaum C."/>
            <person name="Birren B."/>
        </authorList>
    </citation>
    <scope>NUCLEOTIDE SEQUENCE [LARGE SCALE GENOMIC DNA]</scope>
    <source>
        <strain evidence="11 12">JP610</strain>
    </source>
</reference>
<dbReference type="eggNOG" id="KOG0188">
    <property type="taxonomic scope" value="Eukaryota"/>
</dbReference>
<dbReference type="GO" id="GO:0005739">
    <property type="term" value="C:mitochondrion"/>
    <property type="evidence" value="ECO:0007669"/>
    <property type="project" value="UniProtKB-SubCell"/>
</dbReference>
<sequence>MGDVGPCGPCSEIHYDRIGGRHAAHLVNMDDPDVLEIWNLVFIQFNRESDGSLRSLPNKHIDTGLGLERVTSILQEKTSNYDTDLFVPLFTALHKATGARPYTGEVGAADKDGLDMAYRVVADHIRTLCIAISDGGIPSSVGRGYVLRRIIRRAVRYLSEKLDGKSGTFAGLVPTVIEILGDAFPELRKSETLIQEILQDEEDTFRRTLTKGKITFEKACETQLVDNTLPGAVAWKLYDTYGFPVDLVTLMAEERGVQVDMAGYEASKEEAKLISQGGGSKAVDQVNLDVHQIAVLKMERELAPTDDSAKYDYAKDKSNYYKFASTDAEVQAIVVGKEFVDSVHSESADKLVGVLLNKTCLYAEQGGQIYDKGFISAGDDVDFEVTGCQVYGGYVLHTGTLASGSLKVGDAVNVSIDSDRRVPVMRNHTATHLLNYALWQTLGDGVDQKGSLVTADRLRFDFSTNAPVKPDQAAEIEKTVNDFITKGSHVYSEVTPLHLANEIKGLRAVFGETYPDPVRVVSIGFGVDGLVKAPADPQWLSTSIEYCGGTHVENTADLQSFVLVAEEAVQKGVRRVVALTGNEAKEATAMAQYLKTAVDDAKKLKVEESSKVINALREQIDTSVMSLTQKDNLRKDLDVLKKAYGDWVKSQRAVKEKEAVAVMKKFAEESPDAKFLITKLGDNFDVKALQAAIKAATTVNPLAAVLVSSVNDGKTIFLANVGKPLVASGFSAKDWIASVSGKTGGKGGGKPLSAQCMTDTPNCQDQGLEIAREFALLKLSA</sequence>
<evidence type="ECO:0000256" key="7">
    <source>
        <dbReference type="ARBA" id="ARBA00022917"/>
    </source>
</evidence>
<dbReference type="InterPro" id="IPR012947">
    <property type="entry name" value="tRNA_SAD"/>
</dbReference>
<dbReference type="GO" id="GO:0005524">
    <property type="term" value="F:ATP binding"/>
    <property type="evidence" value="ECO:0007669"/>
    <property type="project" value="UniProtKB-UniRule"/>
</dbReference>
<accession>A0A0L0G033</accession>
<dbReference type="STRING" id="667725.A0A0L0G033"/>
<dbReference type="Gene3D" id="3.10.310.40">
    <property type="match status" value="1"/>
</dbReference>
<feature type="binding site" evidence="9">
    <location>
        <position position="551"/>
    </location>
    <ligand>
        <name>Zn(2+)</name>
        <dbReference type="ChEBI" id="CHEBI:29105"/>
    </ligand>
</feature>
<dbReference type="EC" id="6.1.1.7" evidence="9"/>
<organism evidence="11 12">
    <name type="scientific">Sphaeroforma arctica JP610</name>
    <dbReference type="NCBI Taxonomy" id="667725"/>
    <lineage>
        <taxon>Eukaryota</taxon>
        <taxon>Ichthyosporea</taxon>
        <taxon>Ichthyophonida</taxon>
        <taxon>Sphaeroforma</taxon>
    </lineage>
</organism>
<comment type="domain">
    <text evidence="9">Consists of three domains; the N-terminal catalytic domain, the editing domain and the C-terminal C-Ala domain. The editing domain removes incorrectly charged amino acids, while the C-Ala domain, along with tRNA(Ala), serves as a bridge to cooperatively bring together the editing and aminoacylation centers thus stimulating deacylation of misacylated tRNAs.</text>
</comment>
<dbReference type="Gene3D" id="2.40.30.130">
    <property type="match status" value="1"/>
</dbReference>
<dbReference type="Pfam" id="PF07973">
    <property type="entry name" value="tRNA_SAD"/>
    <property type="match status" value="1"/>
</dbReference>
<keyword evidence="3 9" id="KW-0436">Ligase</keyword>
<dbReference type="InterPro" id="IPR018165">
    <property type="entry name" value="Ala-tRNA-synth_IIc_core"/>
</dbReference>
<evidence type="ECO:0000256" key="6">
    <source>
        <dbReference type="ARBA" id="ARBA00022884"/>
    </source>
</evidence>
<dbReference type="SUPFAM" id="SSF55681">
    <property type="entry name" value="Class II aaRS and biotin synthetases"/>
    <property type="match status" value="1"/>
</dbReference>
<dbReference type="GO" id="GO:0004813">
    <property type="term" value="F:alanine-tRNA ligase activity"/>
    <property type="evidence" value="ECO:0007669"/>
    <property type="project" value="UniProtKB-UniRule"/>
</dbReference>
<feature type="binding site" evidence="9">
    <location>
        <position position="428"/>
    </location>
    <ligand>
        <name>Zn(2+)</name>
        <dbReference type="ChEBI" id="CHEBI:29105"/>
    </ligand>
</feature>
<dbReference type="InterPro" id="IPR009000">
    <property type="entry name" value="Transl_B-barrel_sf"/>
</dbReference>
<keyword evidence="2 9" id="KW-0820">tRNA-binding</keyword>
<dbReference type="GO" id="GO:0000049">
    <property type="term" value="F:tRNA binding"/>
    <property type="evidence" value="ECO:0007669"/>
    <property type="project" value="UniProtKB-KW"/>
</dbReference>
<dbReference type="SUPFAM" id="SSF101353">
    <property type="entry name" value="Putative anticodon-binding domain of alanyl-tRNA synthetase (AlaRS)"/>
    <property type="match status" value="1"/>
</dbReference>
<dbReference type="HAMAP" id="MF_00036_B">
    <property type="entry name" value="Ala_tRNA_synth_B"/>
    <property type="match status" value="1"/>
</dbReference>
<dbReference type="InterPro" id="IPR050058">
    <property type="entry name" value="Ala-tRNA_ligase"/>
</dbReference>
<dbReference type="SUPFAM" id="SSF55186">
    <property type="entry name" value="ThrRS/AlaRS common domain"/>
    <property type="match status" value="1"/>
</dbReference>
<dbReference type="InterPro" id="IPR018164">
    <property type="entry name" value="Ala-tRNA-synth_IIc_N"/>
</dbReference>
<dbReference type="Proteomes" id="UP000054560">
    <property type="component" value="Unassembled WGS sequence"/>
</dbReference>
<comment type="function">
    <text evidence="9">Catalyzes the attachment of alanine to tRNA(Ala) in a two-step reaction: alanine is first activated by ATP to form Ala-AMP and then transferred to the acceptor end of tRNA(Ala). Also edits incorrectly charged tRNA(Ala) via its editing domain.</text>
</comment>
<protein>
    <recommendedName>
        <fullName evidence="9">Alanine--tRNA ligase</fullName>
        <ecNumber evidence="9">6.1.1.7</ecNumber>
    </recommendedName>
    <alternativeName>
        <fullName evidence="9">Alanyl-tRNA synthetase</fullName>
        <shortName evidence="9">AlaRS</shortName>
    </alternativeName>
</protein>
<dbReference type="InterPro" id="IPR023033">
    <property type="entry name" value="Ala_tRNA_ligase_euk/bac"/>
</dbReference>
<evidence type="ECO:0000256" key="4">
    <source>
        <dbReference type="ARBA" id="ARBA00022741"/>
    </source>
</evidence>
<feature type="binding site" evidence="9">
    <location>
        <position position="547"/>
    </location>
    <ligand>
        <name>Zn(2+)</name>
        <dbReference type="ChEBI" id="CHEBI:29105"/>
    </ligand>
</feature>
<evidence type="ECO:0000256" key="5">
    <source>
        <dbReference type="ARBA" id="ARBA00022840"/>
    </source>
</evidence>
<dbReference type="FunFam" id="2.40.30.130:FF:000004">
    <property type="entry name" value="Alanine--tRNA ligase"/>
    <property type="match status" value="1"/>
</dbReference>
<dbReference type="GO" id="GO:0070143">
    <property type="term" value="P:mitochondrial alanyl-tRNA aminoacylation"/>
    <property type="evidence" value="ECO:0007669"/>
    <property type="project" value="UniProtKB-UniRule"/>
</dbReference>
<comment type="catalytic activity">
    <reaction evidence="9">
        <text>tRNA(Ala) + L-alanine + ATP = L-alanyl-tRNA(Ala) + AMP + diphosphate</text>
        <dbReference type="Rhea" id="RHEA:12540"/>
        <dbReference type="Rhea" id="RHEA-COMP:9657"/>
        <dbReference type="Rhea" id="RHEA-COMP:9923"/>
        <dbReference type="ChEBI" id="CHEBI:30616"/>
        <dbReference type="ChEBI" id="CHEBI:33019"/>
        <dbReference type="ChEBI" id="CHEBI:57972"/>
        <dbReference type="ChEBI" id="CHEBI:78442"/>
        <dbReference type="ChEBI" id="CHEBI:78497"/>
        <dbReference type="ChEBI" id="CHEBI:456215"/>
        <dbReference type="EC" id="6.1.1.7"/>
    </reaction>
</comment>
<dbReference type="InterPro" id="IPR018162">
    <property type="entry name" value="Ala-tRNA-ligase_IIc_anticod-bd"/>
</dbReference>
<dbReference type="InterPro" id="IPR018163">
    <property type="entry name" value="Thr/Ala-tRNA-synth_IIc_edit"/>
</dbReference>
<dbReference type="Pfam" id="PF02272">
    <property type="entry name" value="DHHA1"/>
    <property type="match status" value="1"/>
</dbReference>
<dbReference type="OrthoDB" id="2423964at2759"/>
<proteinExistence type="inferred from homology"/>
<dbReference type="SMART" id="SM00863">
    <property type="entry name" value="tRNA_SAD"/>
    <property type="match status" value="1"/>
</dbReference>
<keyword evidence="9" id="KW-0862">Zinc</keyword>
<dbReference type="PANTHER" id="PTHR11777">
    <property type="entry name" value="ALANYL-TRNA SYNTHETASE"/>
    <property type="match status" value="1"/>
</dbReference>
<keyword evidence="8 9" id="KW-0030">Aminoacyl-tRNA synthetase</keyword>
<feature type="domain" description="Alanyl-transfer RNA synthetases family profile" evidence="10">
    <location>
        <begin position="1"/>
        <end position="590"/>
    </location>
</feature>
<dbReference type="InterPro" id="IPR002318">
    <property type="entry name" value="Ala-tRNA-lgiase_IIc"/>
</dbReference>
<dbReference type="GeneID" id="25905751"/>
<gene>
    <name evidence="11" type="ORF">SARC_05247</name>
</gene>
<feature type="binding site" evidence="9">
    <location>
        <position position="432"/>
    </location>
    <ligand>
        <name>Zn(2+)</name>
        <dbReference type="ChEBI" id="CHEBI:29105"/>
    </ligand>
</feature>
<evidence type="ECO:0000256" key="2">
    <source>
        <dbReference type="ARBA" id="ARBA00022555"/>
    </source>
</evidence>
<dbReference type="InterPro" id="IPR003156">
    <property type="entry name" value="DHHA1_dom"/>
</dbReference>
<dbReference type="GO" id="GO:0008270">
    <property type="term" value="F:zinc ion binding"/>
    <property type="evidence" value="ECO:0007669"/>
    <property type="project" value="UniProtKB-UniRule"/>
</dbReference>
<dbReference type="GO" id="GO:0002161">
    <property type="term" value="F:aminoacyl-tRNA deacylase activity"/>
    <property type="evidence" value="ECO:0007669"/>
    <property type="project" value="TreeGrafter"/>
</dbReference>
<evidence type="ECO:0000313" key="12">
    <source>
        <dbReference type="Proteomes" id="UP000054560"/>
    </source>
</evidence>
<dbReference type="SUPFAM" id="SSF50447">
    <property type="entry name" value="Translation proteins"/>
    <property type="match status" value="1"/>
</dbReference>
<keyword evidence="9" id="KW-0479">Metal-binding</keyword>
<evidence type="ECO:0000256" key="1">
    <source>
        <dbReference type="ARBA" id="ARBA00008429"/>
    </source>
</evidence>
<keyword evidence="5 9" id="KW-0067">ATP-binding</keyword>
<dbReference type="RefSeq" id="XP_014156379.1">
    <property type="nucleotide sequence ID" value="XM_014300904.1"/>
</dbReference>
<dbReference type="Gene3D" id="3.30.980.10">
    <property type="entry name" value="Threonyl-trna Synthetase, Chain A, domain 2"/>
    <property type="match status" value="1"/>
</dbReference>
<dbReference type="Pfam" id="PF01411">
    <property type="entry name" value="tRNA-synt_2c"/>
    <property type="match status" value="1"/>
</dbReference>
<dbReference type="InterPro" id="IPR045864">
    <property type="entry name" value="aa-tRNA-synth_II/BPL/LPL"/>
</dbReference>
<dbReference type="PROSITE" id="PS50860">
    <property type="entry name" value="AA_TRNA_LIGASE_II_ALA"/>
    <property type="match status" value="1"/>
</dbReference>